<evidence type="ECO:0000313" key="8">
    <source>
        <dbReference type="EMBL" id="TVZ05936.1"/>
    </source>
</evidence>
<dbReference type="Gene3D" id="1.10.1040.10">
    <property type="entry name" value="N-(1-d-carboxylethyl)-l-norvaline Dehydrogenase, domain 2"/>
    <property type="match status" value="1"/>
</dbReference>
<feature type="compositionally biased region" description="Basic and acidic residues" evidence="5">
    <location>
        <begin position="277"/>
        <end position="291"/>
    </location>
</feature>
<dbReference type="InterPro" id="IPR036291">
    <property type="entry name" value="NAD(P)-bd_dom_sf"/>
</dbReference>
<sequence>MKIGFAGLGNMGGRLASRLVGVGDLTVYDVDEPSREAFRGRAHVANSIAEVSAGADVVGVCVRTGEQVRDCADALLPVMPEGSMLMIHSTISPDLVLALAKDGAARGVDVIDAPVTVTRYGVPEGPFVCTMIGADKSDTERVRPLLDAYATDAVHVGRLGAGMSLKIINNLVSLVQITVAEEAFRLAALAGVPAAALTRVTTENGALTPTMKVIAARAGAPPADRETYNAREVQARNGVKDLALAEALARSLGTPSAAATFAKGQYYHAYTTNLPEARPDPRSLTERQGRP</sequence>
<comment type="similarity">
    <text evidence="1">Belongs to the HIBADH-related family.</text>
</comment>
<dbReference type="PANTHER" id="PTHR43060:SF15">
    <property type="entry name" value="3-HYDROXYISOBUTYRATE DEHYDROGENASE-LIKE 1, MITOCHONDRIAL-RELATED"/>
    <property type="match status" value="1"/>
</dbReference>
<dbReference type="SUPFAM" id="SSF51735">
    <property type="entry name" value="NAD(P)-binding Rossmann-fold domains"/>
    <property type="match status" value="1"/>
</dbReference>
<organism evidence="8 9">
    <name type="scientific">Trebonia kvetii</name>
    <dbReference type="NCBI Taxonomy" id="2480626"/>
    <lineage>
        <taxon>Bacteria</taxon>
        <taxon>Bacillati</taxon>
        <taxon>Actinomycetota</taxon>
        <taxon>Actinomycetes</taxon>
        <taxon>Streptosporangiales</taxon>
        <taxon>Treboniaceae</taxon>
        <taxon>Trebonia</taxon>
    </lineage>
</organism>
<dbReference type="Pfam" id="PF03446">
    <property type="entry name" value="NAD_binding_2"/>
    <property type="match status" value="1"/>
</dbReference>
<keyword evidence="3" id="KW-0520">NAD</keyword>
<dbReference type="OrthoDB" id="3185659at2"/>
<dbReference type="InterPro" id="IPR006115">
    <property type="entry name" value="6PGDH_NADP-bd"/>
</dbReference>
<reference evidence="8 9" key="1">
    <citation type="submission" date="2018-11" db="EMBL/GenBank/DDBJ databases">
        <title>Trebonia kvetii gen.nov., sp.nov., a novel acidophilic actinobacterium, and proposal of the new actinobacterial family Treboniaceae fam. nov.</title>
        <authorList>
            <person name="Rapoport D."/>
            <person name="Sagova-Mareckova M."/>
            <person name="Sedlacek I."/>
            <person name="Provaznik J."/>
            <person name="Kralova S."/>
            <person name="Pavlinic D."/>
            <person name="Benes V."/>
            <person name="Kopecky J."/>
        </authorList>
    </citation>
    <scope>NUCLEOTIDE SEQUENCE [LARGE SCALE GENOMIC DNA]</scope>
    <source>
        <strain evidence="8 9">15Tr583</strain>
    </source>
</reference>
<dbReference type="InterPro" id="IPR029154">
    <property type="entry name" value="HIBADH-like_NADP-bd"/>
</dbReference>
<dbReference type="Proteomes" id="UP000460272">
    <property type="component" value="Unassembled WGS sequence"/>
</dbReference>
<dbReference type="SUPFAM" id="SSF48179">
    <property type="entry name" value="6-phosphogluconate dehydrogenase C-terminal domain-like"/>
    <property type="match status" value="1"/>
</dbReference>
<dbReference type="GO" id="GO:0050661">
    <property type="term" value="F:NADP binding"/>
    <property type="evidence" value="ECO:0007669"/>
    <property type="project" value="InterPro"/>
</dbReference>
<evidence type="ECO:0000256" key="2">
    <source>
        <dbReference type="ARBA" id="ARBA00023002"/>
    </source>
</evidence>
<dbReference type="InterPro" id="IPR013328">
    <property type="entry name" value="6PGD_dom2"/>
</dbReference>
<dbReference type="InterPro" id="IPR015815">
    <property type="entry name" value="HIBADH-related"/>
</dbReference>
<evidence type="ECO:0000256" key="5">
    <source>
        <dbReference type="SAM" id="MobiDB-lite"/>
    </source>
</evidence>
<dbReference type="EMBL" id="RPFW01000001">
    <property type="protein sequence ID" value="TVZ05936.1"/>
    <property type="molecule type" value="Genomic_DNA"/>
</dbReference>
<keyword evidence="2" id="KW-0560">Oxidoreductase</keyword>
<protein>
    <submittedName>
        <fullName evidence="8">NAD(P)-dependent oxidoreductase</fullName>
    </submittedName>
</protein>
<evidence type="ECO:0000313" key="9">
    <source>
        <dbReference type="Proteomes" id="UP000460272"/>
    </source>
</evidence>
<evidence type="ECO:0000256" key="3">
    <source>
        <dbReference type="ARBA" id="ARBA00023027"/>
    </source>
</evidence>
<feature type="region of interest" description="Disordered" evidence="5">
    <location>
        <begin position="272"/>
        <end position="291"/>
    </location>
</feature>
<evidence type="ECO:0000256" key="1">
    <source>
        <dbReference type="ARBA" id="ARBA00009080"/>
    </source>
</evidence>
<gene>
    <name evidence="8" type="ORF">EAS64_00205</name>
</gene>
<dbReference type="PIRSF" id="PIRSF000103">
    <property type="entry name" value="HIBADH"/>
    <property type="match status" value="1"/>
</dbReference>
<dbReference type="AlphaFoldDB" id="A0A6P2C6D5"/>
<accession>A0A6P2C6D5</accession>
<name>A0A6P2C6D5_9ACTN</name>
<evidence type="ECO:0000256" key="4">
    <source>
        <dbReference type="PIRSR" id="PIRSR000103-1"/>
    </source>
</evidence>
<comment type="caution">
    <text evidence="8">The sequence shown here is derived from an EMBL/GenBank/DDBJ whole genome shotgun (WGS) entry which is preliminary data.</text>
</comment>
<proteinExistence type="inferred from homology"/>
<evidence type="ECO:0000259" key="7">
    <source>
        <dbReference type="Pfam" id="PF14833"/>
    </source>
</evidence>
<dbReference type="Gene3D" id="3.40.50.720">
    <property type="entry name" value="NAD(P)-binding Rossmann-like Domain"/>
    <property type="match status" value="1"/>
</dbReference>
<dbReference type="PANTHER" id="PTHR43060">
    <property type="entry name" value="3-HYDROXYISOBUTYRATE DEHYDROGENASE-LIKE 1, MITOCHONDRIAL-RELATED"/>
    <property type="match status" value="1"/>
</dbReference>
<dbReference type="InterPro" id="IPR008927">
    <property type="entry name" value="6-PGluconate_DH-like_C_sf"/>
</dbReference>
<dbReference type="RefSeq" id="WP_145850689.1">
    <property type="nucleotide sequence ID" value="NZ_RPFW01000001.1"/>
</dbReference>
<dbReference type="Pfam" id="PF14833">
    <property type="entry name" value="NAD_binding_11"/>
    <property type="match status" value="1"/>
</dbReference>
<feature type="active site" evidence="4">
    <location>
        <position position="166"/>
    </location>
</feature>
<dbReference type="GO" id="GO:0016491">
    <property type="term" value="F:oxidoreductase activity"/>
    <property type="evidence" value="ECO:0007669"/>
    <property type="project" value="UniProtKB-KW"/>
</dbReference>
<feature type="domain" description="3-hydroxyisobutyrate dehydrogenase-like NAD-binding" evidence="7">
    <location>
        <begin position="160"/>
        <end position="266"/>
    </location>
</feature>
<keyword evidence="9" id="KW-1185">Reference proteome</keyword>
<feature type="domain" description="6-phosphogluconate dehydrogenase NADP-binding" evidence="6">
    <location>
        <begin position="2"/>
        <end position="157"/>
    </location>
</feature>
<evidence type="ECO:0000259" key="6">
    <source>
        <dbReference type="Pfam" id="PF03446"/>
    </source>
</evidence>